<feature type="domain" description="Carrier" evidence="1">
    <location>
        <begin position="1"/>
        <end position="73"/>
    </location>
</feature>
<dbReference type="KEGG" id="esx:ESOMN_v1c01820"/>
<dbReference type="RefSeq" id="WP_024863747.1">
    <property type="nucleotide sequence ID" value="NZ_CP024965.1"/>
</dbReference>
<dbReference type="EMBL" id="CP024965">
    <property type="protein sequence ID" value="ATZ18567.1"/>
    <property type="molecule type" value="Genomic_DNA"/>
</dbReference>
<dbReference type="InterPro" id="IPR036736">
    <property type="entry name" value="ACP-like_sf"/>
</dbReference>
<dbReference type="Gene3D" id="1.10.1200.10">
    <property type="entry name" value="ACP-like"/>
    <property type="match status" value="1"/>
</dbReference>
<dbReference type="SUPFAM" id="SSF47336">
    <property type="entry name" value="ACP-like"/>
    <property type="match status" value="1"/>
</dbReference>
<dbReference type="Pfam" id="PF00550">
    <property type="entry name" value="PP-binding"/>
    <property type="match status" value="1"/>
</dbReference>
<sequence length="74" mass="8331">MNIYEEILKALKKAGAKGTLDKNTRFANVGVDSLDLMDMIVKLEDTLEIRVPDDELLTIKTIEDLLNIIEKLKG</sequence>
<evidence type="ECO:0000313" key="2">
    <source>
        <dbReference type="EMBL" id="ATZ18567.1"/>
    </source>
</evidence>
<dbReference type="PROSITE" id="PS50075">
    <property type="entry name" value="CARRIER"/>
    <property type="match status" value="1"/>
</dbReference>
<gene>
    <name evidence="2" type="ORF">ESOMN_v1c01820</name>
</gene>
<accession>A0A2K8NXQ2</accession>
<evidence type="ECO:0000313" key="3">
    <source>
        <dbReference type="Proteomes" id="UP000232230"/>
    </source>
</evidence>
<protein>
    <submittedName>
        <fullName evidence="2">Acyl carrier protein</fullName>
    </submittedName>
</protein>
<dbReference type="Proteomes" id="UP000232230">
    <property type="component" value="Chromosome"/>
</dbReference>
<dbReference type="InterPro" id="IPR009081">
    <property type="entry name" value="PP-bd_ACP"/>
</dbReference>
<proteinExistence type="predicted"/>
<dbReference type="AlphaFoldDB" id="A0A2K8NXQ2"/>
<name>A0A2K8NXQ2_9MOLU</name>
<evidence type="ECO:0000259" key="1">
    <source>
        <dbReference type="PROSITE" id="PS50075"/>
    </source>
</evidence>
<organism evidence="2 3">
    <name type="scientific">Williamsoniiplasma somnilux</name>
    <dbReference type="NCBI Taxonomy" id="215578"/>
    <lineage>
        <taxon>Bacteria</taxon>
        <taxon>Bacillati</taxon>
        <taxon>Mycoplasmatota</taxon>
        <taxon>Mollicutes</taxon>
        <taxon>Entomoplasmatales</taxon>
        <taxon>Williamsoniiplasma</taxon>
    </lineage>
</organism>
<keyword evidence="3" id="KW-1185">Reference proteome</keyword>
<reference evidence="2 3" key="1">
    <citation type="submission" date="2017-11" db="EMBL/GenBank/DDBJ databases">
        <title>Genome sequence of Entomoplasma somnilux PYAN-1 (ATCC 49194).</title>
        <authorList>
            <person name="Lo W.-S."/>
            <person name="Gasparich G.E."/>
            <person name="Kuo C.-H."/>
        </authorList>
    </citation>
    <scope>NUCLEOTIDE SEQUENCE [LARGE SCALE GENOMIC DNA]</scope>
    <source>
        <strain evidence="2 3">PYAN-1</strain>
    </source>
</reference>